<proteinExistence type="evidence at protein level"/>
<name>Q9S8N0_RAPSA</name>
<organism>
    <name type="scientific">Raphanus sativus</name>
    <name type="common">Radish</name>
    <name type="synonym">Raphanus raphanistrum var. sativus</name>
    <dbReference type="NCBI Taxonomy" id="3726"/>
    <lineage>
        <taxon>Eukaryota</taxon>
        <taxon>Viridiplantae</taxon>
        <taxon>Streptophyta</taxon>
        <taxon>Embryophyta</taxon>
        <taxon>Tracheophyta</taxon>
        <taxon>Spermatophyta</taxon>
        <taxon>Magnoliopsida</taxon>
        <taxon>eudicotyledons</taxon>
        <taxon>Gunneridae</taxon>
        <taxon>Pentapetalae</taxon>
        <taxon>rosids</taxon>
        <taxon>malvids</taxon>
        <taxon>Brassicales</taxon>
        <taxon>Brassicaceae</taxon>
        <taxon>Brassiceae</taxon>
        <taxon>Raphanus</taxon>
    </lineage>
</organism>
<dbReference type="AlphaFoldDB" id="Q9S8N0"/>
<accession>Q9S8N0</accession>
<keyword id="KW-0903">Direct protein sequencing</keyword>
<reference key="1">
    <citation type="journal article" date="1994" name="Cell. Mol. Biol.">
        <title>Identification by 2D-page analysis of salt-stress induced proteins in radish (Raphanus sativus).</title>
        <authorList>
            <person name="Lopez F."/>
            <person name="Vansuyt G."/>
            <person name="Derancourt J."/>
            <person name="Fourcroy P."/>
            <person name="Casse-Delbart F."/>
        </authorList>
    </citation>
    <scope>PROTEIN SEQUENCE</scope>
</reference>
<sequence length="29" mass="3032">LTTSYGTVGTTPGPWLSAWLSAPQLIVTN</sequence>
<protein>
    <submittedName>
        <fullName>p22 kunitz family of trypsin inhibitor</fullName>
    </submittedName>
</protein>